<dbReference type="GO" id="GO:0005886">
    <property type="term" value="C:plasma membrane"/>
    <property type="evidence" value="ECO:0007669"/>
    <property type="project" value="InterPro"/>
</dbReference>
<dbReference type="EMBL" id="KN123265">
    <property type="protein sequence ID" value="KFO25995.1"/>
    <property type="molecule type" value="Genomic_DNA"/>
</dbReference>
<name>A0A091D6U5_FUKDA</name>
<evidence type="ECO:0000256" key="1">
    <source>
        <dbReference type="SAM" id="MobiDB-lite"/>
    </source>
</evidence>
<organism evidence="3 4">
    <name type="scientific">Fukomys damarensis</name>
    <name type="common">Damaraland mole rat</name>
    <name type="synonym">Cryptomys damarensis</name>
    <dbReference type="NCBI Taxonomy" id="885580"/>
    <lineage>
        <taxon>Eukaryota</taxon>
        <taxon>Metazoa</taxon>
        <taxon>Chordata</taxon>
        <taxon>Craniata</taxon>
        <taxon>Vertebrata</taxon>
        <taxon>Euteleostomi</taxon>
        <taxon>Mammalia</taxon>
        <taxon>Eutheria</taxon>
        <taxon>Euarchontoglires</taxon>
        <taxon>Glires</taxon>
        <taxon>Rodentia</taxon>
        <taxon>Hystricomorpha</taxon>
        <taxon>Bathyergidae</taxon>
        <taxon>Fukomys</taxon>
    </lineage>
</organism>
<dbReference type="Proteomes" id="UP000028990">
    <property type="component" value="Unassembled WGS sequence"/>
</dbReference>
<dbReference type="PANTHER" id="PTHR36129:SF1">
    <property type="entry name" value="ORGANIC SOLUTE TRANSPORTER SUBUNIT BETA"/>
    <property type="match status" value="1"/>
</dbReference>
<evidence type="ECO:0000256" key="2">
    <source>
        <dbReference type="SAM" id="Phobius"/>
    </source>
</evidence>
<keyword evidence="2" id="KW-0472">Membrane</keyword>
<keyword evidence="4" id="KW-1185">Reference proteome</keyword>
<dbReference type="GO" id="GO:0015721">
    <property type="term" value="P:bile acid and bile salt transport"/>
    <property type="evidence" value="ECO:0007669"/>
    <property type="project" value="InterPro"/>
</dbReference>
<proteinExistence type="predicted"/>
<dbReference type="Pfam" id="PF15048">
    <property type="entry name" value="OSTbeta"/>
    <property type="match status" value="1"/>
</dbReference>
<dbReference type="eggNOG" id="ENOG502S380">
    <property type="taxonomic scope" value="Eukaryota"/>
</dbReference>
<feature type="compositionally biased region" description="Basic and acidic residues" evidence="1">
    <location>
        <begin position="18"/>
        <end position="35"/>
    </location>
</feature>
<dbReference type="AlphaFoldDB" id="A0A091D6U5"/>
<gene>
    <name evidence="3" type="ORF">H920_12556</name>
</gene>
<dbReference type="GO" id="GO:0046982">
    <property type="term" value="F:protein heterodimerization activity"/>
    <property type="evidence" value="ECO:0007669"/>
    <property type="project" value="InterPro"/>
</dbReference>
<keyword evidence="2" id="KW-0812">Transmembrane</keyword>
<dbReference type="STRING" id="885580.ENSFDAP00000006359"/>
<dbReference type="PANTHER" id="PTHR36129">
    <property type="entry name" value="ORGANIC SOLUTE TRANSPORTER SUBUNIT BETA-RELATED"/>
    <property type="match status" value="1"/>
</dbReference>
<keyword evidence="2" id="KW-1133">Transmembrane helix</keyword>
<dbReference type="InterPro" id="IPR029387">
    <property type="entry name" value="OSTbeta"/>
</dbReference>
<protein>
    <submittedName>
        <fullName evidence="3">Organic solute transporter subunit beta</fullName>
    </submittedName>
</protein>
<feature type="region of interest" description="Disordered" evidence="1">
    <location>
        <begin position="1"/>
        <end position="35"/>
    </location>
</feature>
<evidence type="ECO:0000313" key="4">
    <source>
        <dbReference type="Proteomes" id="UP000028990"/>
    </source>
</evidence>
<sequence length="161" mass="17788">MGLLRGLQDSSAQGSAPRRPEKQLGPRGPKEQDMDQNKEAIGAPAGTPVPQELLEEMIWFFRVEDASAWNYSILALTVVVVVLSMFLLVRSIQANRNRKLQPQKKDTPEVLRLNDSRTRDGSLNNLGETLLTKMPALAPPETELKQQCGSVVLPIPSETES</sequence>
<dbReference type="InterPro" id="IPR052678">
    <property type="entry name" value="OST-beta_subunit"/>
</dbReference>
<accession>A0A091D6U5</accession>
<reference evidence="3 4" key="1">
    <citation type="submission" date="2013-11" db="EMBL/GenBank/DDBJ databases">
        <title>The Damaraland mole rat (Fukomys damarensis) genome and evolution of African mole rats.</title>
        <authorList>
            <person name="Gladyshev V.N."/>
            <person name="Fang X."/>
        </authorList>
    </citation>
    <scope>NUCLEOTIDE SEQUENCE [LARGE SCALE GENOMIC DNA]</scope>
    <source>
        <tissue evidence="3">Liver</tissue>
    </source>
</reference>
<evidence type="ECO:0000313" key="3">
    <source>
        <dbReference type="EMBL" id="KFO25995.1"/>
    </source>
</evidence>
<dbReference type="GO" id="GO:0032991">
    <property type="term" value="C:protein-containing complex"/>
    <property type="evidence" value="ECO:0007669"/>
    <property type="project" value="TreeGrafter"/>
</dbReference>
<dbReference type="GO" id="GO:0022857">
    <property type="term" value="F:transmembrane transporter activity"/>
    <property type="evidence" value="ECO:0007669"/>
    <property type="project" value="InterPro"/>
</dbReference>
<feature type="transmembrane region" description="Helical" evidence="2">
    <location>
        <begin position="68"/>
        <end position="89"/>
    </location>
</feature>